<dbReference type="RefSeq" id="WP_046875841.1">
    <property type="nucleotide sequence ID" value="NZ_CAJDZM010000005.1"/>
</dbReference>
<accession>A0AAX1XQD5</accession>
<comment type="caution">
    <text evidence="1">The sequence shown here is derived from an EMBL/GenBank/DDBJ whole genome shotgun (WGS) entry which is preliminary data.</text>
</comment>
<reference evidence="1 2" key="1">
    <citation type="journal article" date="2018" name="AMB Express">
        <title>Occurrence and significance of pathogenicity and fitness islands in environmental vibrios.</title>
        <authorList>
            <person name="Klein S."/>
            <person name="Pipes S."/>
            <person name="Lovell C.R."/>
        </authorList>
    </citation>
    <scope>NUCLEOTIDE SEQUENCE [LARGE SCALE GENOMIC DNA]</scope>
    <source>
        <strain evidence="1 2">JBS-8-11-1</strain>
    </source>
</reference>
<protein>
    <submittedName>
        <fullName evidence="1">Uncharacterized protein</fullName>
    </submittedName>
</protein>
<sequence length="191" mass="21635">MKIYQLKQRPEEFKTLTLDIMNLANQLGNKKLVRQLRLQPSTNEPLLPIWKDGVVGDFEDVLGKNSTMPDISTWYSTYLALTAGACDKLGSVLASEGEFLPINVGDETIYAFNCLSFGAEDESMCLKKYTDGFEDGLETIEFDEEDIEPRYVFKSRLQGCTVLYATESFKLLCEEHGLEGLKFDEDLLDPF</sequence>
<dbReference type="Proteomes" id="UP000283878">
    <property type="component" value="Unassembled WGS sequence"/>
</dbReference>
<evidence type="ECO:0000313" key="2">
    <source>
        <dbReference type="Proteomes" id="UP000283878"/>
    </source>
</evidence>
<dbReference type="AlphaFoldDB" id="A0AAX1XQD5"/>
<name>A0AAX1XQD5_9VIBR</name>
<gene>
    <name evidence="1" type="ORF">CYQ91_04430</name>
</gene>
<proteinExistence type="predicted"/>
<evidence type="ECO:0000313" key="1">
    <source>
        <dbReference type="EMBL" id="RPB41593.1"/>
    </source>
</evidence>
<dbReference type="EMBL" id="PKPZ01000003">
    <property type="protein sequence ID" value="RPB41593.1"/>
    <property type="molecule type" value="Genomic_DNA"/>
</dbReference>
<organism evidence="1 2">
    <name type="scientific">Vibrio diabolicus</name>
    <dbReference type="NCBI Taxonomy" id="50719"/>
    <lineage>
        <taxon>Bacteria</taxon>
        <taxon>Pseudomonadati</taxon>
        <taxon>Pseudomonadota</taxon>
        <taxon>Gammaproteobacteria</taxon>
        <taxon>Vibrionales</taxon>
        <taxon>Vibrionaceae</taxon>
        <taxon>Vibrio</taxon>
        <taxon>Vibrio diabolicus subgroup</taxon>
    </lineage>
</organism>
<dbReference type="KEGG" id="vdb:AL552_04970"/>